<sequence>MPLRFDGAKTKALSANLALEFRKYTQNGSYFYITPGVSRELYKNSDDTNVRFVGVSDTIALNTDDKKKTYATINTGADFKLSEALKLNVNFGAKAKSKENYYNGTIGLRYSF</sequence>
<organism evidence="2 3">
    <name type="scientific">Campylobacter suis</name>
    <dbReference type="NCBI Taxonomy" id="2790657"/>
    <lineage>
        <taxon>Bacteria</taxon>
        <taxon>Pseudomonadati</taxon>
        <taxon>Campylobacterota</taxon>
        <taxon>Epsilonproteobacteria</taxon>
        <taxon>Campylobacterales</taxon>
        <taxon>Campylobacteraceae</taxon>
        <taxon>Campylobacter</taxon>
    </lineage>
</organism>
<proteinExistence type="predicted"/>
<reference evidence="2 3" key="1">
    <citation type="submission" date="2020-11" db="EMBL/GenBank/DDBJ databases">
        <authorList>
            <person name="Peeters C."/>
        </authorList>
    </citation>
    <scope>NUCLEOTIDE SEQUENCE [LARGE SCALE GENOMIC DNA]</scope>
    <source>
        <strain evidence="2 3">LMG 8286</strain>
    </source>
</reference>
<dbReference type="PROSITE" id="PS51208">
    <property type="entry name" value="AUTOTRANSPORTER"/>
    <property type="match status" value="1"/>
</dbReference>
<keyword evidence="3" id="KW-1185">Reference proteome</keyword>
<dbReference type="EMBL" id="CAJHOE010000003">
    <property type="protein sequence ID" value="CAD7288387.1"/>
    <property type="molecule type" value="Genomic_DNA"/>
</dbReference>
<comment type="caution">
    <text evidence="2">The sequence shown here is derived from an EMBL/GenBank/DDBJ whole genome shotgun (WGS) entry which is preliminary data.</text>
</comment>
<evidence type="ECO:0000313" key="2">
    <source>
        <dbReference type="EMBL" id="CAD7288387.1"/>
    </source>
</evidence>
<name>A0ABM8Q668_9BACT</name>
<evidence type="ECO:0000259" key="1">
    <source>
        <dbReference type="PROSITE" id="PS51208"/>
    </source>
</evidence>
<evidence type="ECO:0000313" key="3">
    <source>
        <dbReference type="Proteomes" id="UP000789359"/>
    </source>
</evidence>
<gene>
    <name evidence="2" type="ORF">LMG8286_01280</name>
</gene>
<dbReference type="InterPro" id="IPR036709">
    <property type="entry name" value="Autotransporte_beta_dom_sf"/>
</dbReference>
<accession>A0ABM8Q668</accession>
<feature type="domain" description="Autotransporter" evidence="1">
    <location>
        <begin position="1"/>
        <end position="112"/>
    </location>
</feature>
<dbReference type="InterPro" id="IPR005546">
    <property type="entry name" value="Autotransporte_beta"/>
</dbReference>
<dbReference type="SUPFAM" id="SSF103515">
    <property type="entry name" value="Autotransporter"/>
    <property type="match status" value="1"/>
</dbReference>
<protein>
    <recommendedName>
        <fullName evidence="1">Autotransporter domain-containing protein</fullName>
    </recommendedName>
</protein>
<dbReference type="Gene3D" id="2.40.128.130">
    <property type="entry name" value="Autotransporter beta-domain"/>
    <property type="match status" value="1"/>
</dbReference>
<dbReference type="Proteomes" id="UP000789359">
    <property type="component" value="Unassembled WGS sequence"/>
</dbReference>